<keyword evidence="4" id="KW-1185">Reference proteome</keyword>
<feature type="region of interest" description="Disordered" evidence="2">
    <location>
        <begin position="60"/>
        <end position="80"/>
    </location>
</feature>
<dbReference type="InterPro" id="IPR011660">
    <property type="entry name" value="VapB-like"/>
</dbReference>
<organism evidence="3 4">
    <name type="scientific">Candidatus Competibacter phosphatis</name>
    <dbReference type="NCBI Taxonomy" id="221280"/>
    <lineage>
        <taxon>Bacteria</taxon>
        <taxon>Pseudomonadati</taxon>
        <taxon>Pseudomonadota</taxon>
        <taxon>Gammaproteobacteria</taxon>
        <taxon>Candidatus Competibacteraceae</taxon>
        <taxon>Candidatus Competibacter</taxon>
    </lineage>
</organism>
<evidence type="ECO:0000313" key="4">
    <source>
        <dbReference type="Proteomes" id="UP000760480"/>
    </source>
</evidence>
<dbReference type="RefSeq" id="WP_169248759.1">
    <property type="nucleotide sequence ID" value="NZ_SPMZ01000027.1"/>
</dbReference>
<comment type="caution">
    <text evidence="3">The sequence shown here is derived from an EMBL/GenBank/DDBJ whole genome shotgun (WGS) entry which is preliminary data.</text>
</comment>
<evidence type="ECO:0000256" key="2">
    <source>
        <dbReference type="SAM" id="MobiDB-lite"/>
    </source>
</evidence>
<sequence>MLNIKNRETEAAVRELAGQLGASLTEAVAVAVRHELRRLEDDRAAYLRRIEEAAAQVRSVSAPPAWPTDADLYDEAGLPR</sequence>
<keyword evidence="1" id="KW-0175">Coiled coil</keyword>
<evidence type="ECO:0000256" key="1">
    <source>
        <dbReference type="SAM" id="Coils"/>
    </source>
</evidence>
<proteinExistence type="predicted"/>
<reference evidence="3 4" key="1">
    <citation type="submission" date="2019-03" db="EMBL/GenBank/DDBJ databases">
        <title>Metabolic reconstructions from genomes of highly enriched 'Candidatus Accumulibacter' and 'Candidatus Competibacter' bioreactor populations.</title>
        <authorList>
            <person name="Annavajhala M.K."/>
            <person name="Welles L."/>
            <person name="Abbas B."/>
            <person name="Sorokin D."/>
            <person name="Park H."/>
            <person name="Van Loosdrecht M."/>
            <person name="Chandran K."/>
        </authorList>
    </citation>
    <scope>NUCLEOTIDE SEQUENCE [LARGE SCALE GENOMIC DNA]</scope>
    <source>
        <strain evidence="3 4">SBR_G</strain>
    </source>
</reference>
<dbReference type="Proteomes" id="UP000760480">
    <property type="component" value="Unassembled WGS sequence"/>
</dbReference>
<name>A0ABX1TLS2_9GAMM</name>
<dbReference type="Pfam" id="PF07704">
    <property type="entry name" value="PSK_trans_fac"/>
    <property type="match status" value="1"/>
</dbReference>
<gene>
    <name evidence="3" type="ORF">E4P82_10035</name>
</gene>
<protein>
    <submittedName>
        <fullName evidence="3">Antitoxin</fullName>
    </submittedName>
</protein>
<accession>A0ABX1TLS2</accession>
<feature type="coiled-coil region" evidence="1">
    <location>
        <begin position="29"/>
        <end position="56"/>
    </location>
</feature>
<dbReference type="EMBL" id="SPMZ01000027">
    <property type="protein sequence ID" value="NMQ19504.1"/>
    <property type="molecule type" value="Genomic_DNA"/>
</dbReference>
<evidence type="ECO:0000313" key="3">
    <source>
        <dbReference type="EMBL" id="NMQ19504.1"/>
    </source>
</evidence>